<dbReference type="PANTHER" id="PTHR36156:SF3">
    <property type="entry name" value="CUPIN 2 CONSERVED BARREL DOMAIN-CONTAINING PROTEIN"/>
    <property type="match status" value="1"/>
</dbReference>
<dbReference type="PANTHER" id="PTHR36156">
    <property type="entry name" value="SLR2101 PROTEIN"/>
    <property type="match status" value="1"/>
</dbReference>
<evidence type="ECO:0008006" key="3">
    <source>
        <dbReference type="Google" id="ProtNLM"/>
    </source>
</evidence>
<dbReference type="InterPro" id="IPR011051">
    <property type="entry name" value="RmlC_Cupin_sf"/>
</dbReference>
<dbReference type="AlphaFoldDB" id="A0A3D8RM99"/>
<evidence type="ECO:0000313" key="1">
    <source>
        <dbReference type="EMBL" id="RDW75212.1"/>
    </source>
</evidence>
<proteinExistence type="predicted"/>
<gene>
    <name evidence="1" type="ORF">BP6252_06354</name>
</gene>
<evidence type="ECO:0000313" key="2">
    <source>
        <dbReference type="Proteomes" id="UP000256645"/>
    </source>
</evidence>
<dbReference type="Gene3D" id="2.60.120.10">
    <property type="entry name" value="Jelly Rolls"/>
    <property type="match status" value="1"/>
</dbReference>
<reference evidence="1 2" key="1">
    <citation type="journal article" date="2018" name="IMA Fungus">
        <title>IMA Genome-F 9: Draft genome sequence of Annulohypoxylon stygium, Aspergillus mulundensis, Berkeleyomyces basicola (syn. Thielaviopsis basicola), Ceratocystis smalleyi, two Cercospora beticola strains, Coleophoma cylindrospora, Fusarium fracticaudum, Phialophora cf. hyalina, and Morchella septimelata.</title>
        <authorList>
            <person name="Wingfield B.D."/>
            <person name="Bills G.F."/>
            <person name="Dong Y."/>
            <person name="Huang W."/>
            <person name="Nel W.J."/>
            <person name="Swalarsk-Parry B.S."/>
            <person name="Vaghefi N."/>
            <person name="Wilken P.M."/>
            <person name="An Z."/>
            <person name="de Beer Z.W."/>
            <person name="De Vos L."/>
            <person name="Chen L."/>
            <person name="Duong T.A."/>
            <person name="Gao Y."/>
            <person name="Hammerbacher A."/>
            <person name="Kikkert J.R."/>
            <person name="Li Y."/>
            <person name="Li H."/>
            <person name="Li K."/>
            <person name="Li Q."/>
            <person name="Liu X."/>
            <person name="Ma X."/>
            <person name="Naidoo K."/>
            <person name="Pethybridge S.J."/>
            <person name="Sun J."/>
            <person name="Steenkamp E.T."/>
            <person name="van der Nest M.A."/>
            <person name="van Wyk S."/>
            <person name="Wingfield M.J."/>
            <person name="Xiong C."/>
            <person name="Yue Q."/>
            <person name="Zhang X."/>
        </authorList>
    </citation>
    <scope>NUCLEOTIDE SEQUENCE [LARGE SCALE GENOMIC DNA]</scope>
    <source>
        <strain evidence="1 2">BP6252</strain>
    </source>
</reference>
<name>A0A3D8RM99_9HELO</name>
<protein>
    <recommendedName>
        <fullName evidence="3">Cupin 2 conserved barrel domain-containing protein</fullName>
    </recommendedName>
</protein>
<dbReference type="EMBL" id="PDLM01000006">
    <property type="protein sequence ID" value="RDW75212.1"/>
    <property type="molecule type" value="Genomic_DNA"/>
</dbReference>
<accession>A0A3D8RM99</accession>
<organism evidence="1 2">
    <name type="scientific">Coleophoma cylindrospora</name>
    <dbReference type="NCBI Taxonomy" id="1849047"/>
    <lineage>
        <taxon>Eukaryota</taxon>
        <taxon>Fungi</taxon>
        <taxon>Dikarya</taxon>
        <taxon>Ascomycota</taxon>
        <taxon>Pezizomycotina</taxon>
        <taxon>Leotiomycetes</taxon>
        <taxon>Helotiales</taxon>
        <taxon>Dermateaceae</taxon>
        <taxon>Coleophoma</taxon>
    </lineage>
</organism>
<dbReference type="Proteomes" id="UP000256645">
    <property type="component" value="Unassembled WGS sequence"/>
</dbReference>
<dbReference type="InterPro" id="IPR014710">
    <property type="entry name" value="RmlC-like_jellyroll"/>
</dbReference>
<dbReference type="SUPFAM" id="SSF51182">
    <property type="entry name" value="RmlC-like cupins"/>
    <property type="match status" value="1"/>
</dbReference>
<dbReference type="STRING" id="1849047.A0A3D8RM99"/>
<sequence>MSATAPQPLLENGLPNVSRYITTHDSNGKAIIAKDVPAESVWQKIGSVAKFFLGYTTRTFPVAMSDQKDVGLYQKDLTSPPGLTVSTGTVLRFVDMAPNTISPMHKTISVDYGVVLEGPVELVLDSGETKLMQKGDVCVQRATNHAWRNPNDFWVRMMYVLISAEKEEGMQEDLGDMEDVKASE</sequence>
<dbReference type="CDD" id="cd02231">
    <property type="entry name" value="cupin_BLL6423-like"/>
    <property type="match status" value="1"/>
</dbReference>
<comment type="caution">
    <text evidence="1">The sequence shown here is derived from an EMBL/GenBank/DDBJ whole genome shotgun (WGS) entry which is preliminary data.</text>
</comment>
<dbReference type="InterPro" id="IPR047142">
    <property type="entry name" value="OryJ/VirC-like"/>
</dbReference>
<dbReference type="OrthoDB" id="5840532at2759"/>
<keyword evidence="2" id="KW-1185">Reference proteome</keyword>